<dbReference type="WBParaSite" id="ACRNAN_Path_1148.g4439.t1">
    <property type="protein sequence ID" value="ACRNAN_Path_1148.g4439.t1"/>
    <property type="gene ID" value="ACRNAN_Path_1148.g4439"/>
</dbReference>
<reference evidence="2" key="1">
    <citation type="submission" date="2022-11" db="UniProtKB">
        <authorList>
            <consortium name="WormBaseParasite"/>
        </authorList>
    </citation>
    <scope>IDENTIFICATION</scope>
</reference>
<sequence>MDFEWPMHDLKTSDWVSVSIKQGQVLNCNKVLDYLPTKRNHQRFKIHTTVLRPPEDWSQRNSYVKYVLSPDFGKVVNSYAIHLSPDVAYEAYVQFDYRLRSQYGTCWFLSKQEAFQSDDQSLRDMMPWSIEVTQEEQGNRSRKPIPDGQMDHLKNHEKIKKVQAQNSNNLDDLWELFGVITTSEISAQECLQPIHASTPAPETTYNLLENGRSTSDYRVDSINYQSENLNQHHHQVPSTSFSTLDRNYGKYIR</sequence>
<evidence type="ECO:0000313" key="2">
    <source>
        <dbReference type="WBParaSite" id="ACRNAN_Path_1148.g4439.t1"/>
    </source>
</evidence>
<proteinExistence type="predicted"/>
<keyword evidence="1" id="KW-1185">Reference proteome</keyword>
<evidence type="ECO:0000313" key="1">
    <source>
        <dbReference type="Proteomes" id="UP000887540"/>
    </source>
</evidence>
<dbReference type="AlphaFoldDB" id="A0A914BW99"/>
<name>A0A914BW99_9BILA</name>
<accession>A0A914BW99</accession>
<dbReference type="Proteomes" id="UP000887540">
    <property type="component" value="Unplaced"/>
</dbReference>
<organism evidence="1 2">
    <name type="scientific">Acrobeloides nanus</name>
    <dbReference type="NCBI Taxonomy" id="290746"/>
    <lineage>
        <taxon>Eukaryota</taxon>
        <taxon>Metazoa</taxon>
        <taxon>Ecdysozoa</taxon>
        <taxon>Nematoda</taxon>
        <taxon>Chromadorea</taxon>
        <taxon>Rhabditida</taxon>
        <taxon>Tylenchina</taxon>
        <taxon>Cephalobomorpha</taxon>
        <taxon>Cephaloboidea</taxon>
        <taxon>Cephalobidae</taxon>
        <taxon>Acrobeloides</taxon>
    </lineage>
</organism>
<protein>
    <submittedName>
        <fullName evidence="2">Uncharacterized protein</fullName>
    </submittedName>
</protein>